<dbReference type="PANTHER" id="PTHR30273">
    <property type="entry name" value="PERIPLASMIC SIGNAL SENSOR AND SIGMA FACTOR ACTIVATOR FECR-RELATED"/>
    <property type="match status" value="1"/>
</dbReference>
<gene>
    <name evidence="4" type="ORF">GGR21_000384</name>
</gene>
<dbReference type="Pfam" id="PF04773">
    <property type="entry name" value="FecR"/>
    <property type="match status" value="1"/>
</dbReference>
<dbReference type="InterPro" id="IPR006860">
    <property type="entry name" value="FecR"/>
</dbReference>
<evidence type="ECO:0000256" key="1">
    <source>
        <dbReference type="SAM" id="Phobius"/>
    </source>
</evidence>
<dbReference type="Pfam" id="PF16344">
    <property type="entry name" value="FecR_C"/>
    <property type="match status" value="1"/>
</dbReference>
<dbReference type="InterPro" id="IPR012373">
    <property type="entry name" value="Ferrdict_sens_TM"/>
</dbReference>
<dbReference type="PIRSF" id="PIRSF018266">
    <property type="entry name" value="FecR"/>
    <property type="match status" value="1"/>
</dbReference>
<evidence type="ECO:0000313" key="4">
    <source>
        <dbReference type="EMBL" id="MBB4034499.1"/>
    </source>
</evidence>
<dbReference type="InterPro" id="IPR032508">
    <property type="entry name" value="FecR_C"/>
</dbReference>
<dbReference type="Gene3D" id="3.55.50.30">
    <property type="match status" value="1"/>
</dbReference>
<keyword evidence="5" id="KW-1185">Reference proteome</keyword>
<feature type="domain" description="FecR protein" evidence="2">
    <location>
        <begin position="127"/>
        <end position="215"/>
    </location>
</feature>
<dbReference type="EMBL" id="JACIEP010000001">
    <property type="protein sequence ID" value="MBB4034499.1"/>
    <property type="molecule type" value="Genomic_DNA"/>
</dbReference>
<evidence type="ECO:0000313" key="5">
    <source>
        <dbReference type="Proteomes" id="UP000555103"/>
    </source>
</evidence>
<protein>
    <submittedName>
        <fullName evidence="4">Ferric-dicitrate binding protein FerR (Iron transport regulator)</fullName>
    </submittedName>
</protein>
<dbReference type="Proteomes" id="UP000555103">
    <property type="component" value="Unassembled WGS sequence"/>
</dbReference>
<dbReference type="GO" id="GO:0016989">
    <property type="term" value="F:sigma factor antagonist activity"/>
    <property type="evidence" value="ECO:0007669"/>
    <property type="project" value="TreeGrafter"/>
</dbReference>
<keyword evidence="1" id="KW-0472">Membrane</keyword>
<dbReference type="Gene3D" id="2.60.120.1440">
    <property type="match status" value="1"/>
</dbReference>
<dbReference type="FunFam" id="2.60.120.1440:FF:000001">
    <property type="entry name" value="Putative anti-sigma factor"/>
    <property type="match status" value="1"/>
</dbReference>
<name>A0A840CIK6_9BACT</name>
<dbReference type="PANTHER" id="PTHR30273:SF2">
    <property type="entry name" value="PROTEIN FECR"/>
    <property type="match status" value="1"/>
</dbReference>
<keyword evidence="1" id="KW-0812">Transmembrane</keyword>
<feature type="transmembrane region" description="Helical" evidence="1">
    <location>
        <begin position="86"/>
        <end position="108"/>
    </location>
</feature>
<sequence>MEKEYIYTLISKYLNDECTQDEISSVLDWCNESEENKKEFIYLKKAWIISDRKNDEYISSSAPNIWNNILTGISQKTSKTYTKRSLIYYTAISAAAAIVLMFCLNIFMNGGAWGNDAEYAHFYMPRGEKGQLFLPDGTKVWLNSDSKLTFGNDFNSKNRVVSLDGEAYFDVAKSDKHKFIVKTASVDVKVHGTAFNVTAYAQSGIVGVSLQRGSVSIYKSGSDIELASLVPNQRVSINKTSFLTEINSFADDSDISWTFEELIFDHAPLKEVFSKMGNWYGVNIAVASSPSQHDLKYRFKIKSESLTEILELINKMTPIEYKIDGKEVTIRYK</sequence>
<comment type="caution">
    <text evidence="4">The sequence shown here is derived from an EMBL/GenBank/DDBJ whole genome shotgun (WGS) entry which is preliminary data.</text>
</comment>
<dbReference type="AlphaFoldDB" id="A0A840CIK6"/>
<organism evidence="4 5">
    <name type="scientific">Dysgonomonas hofstadii</name>
    <dbReference type="NCBI Taxonomy" id="637886"/>
    <lineage>
        <taxon>Bacteria</taxon>
        <taxon>Pseudomonadati</taxon>
        <taxon>Bacteroidota</taxon>
        <taxon>Bacteroidia</taxon>
        <taxon>Bacteroidales</taxon>
        <taxon>Dysgonomonadaceae</taxon>
        <taxon>Dysgonomonas</taxon>
    </lineage>
</organism>
<accession>A0A840CIK6</accession>
<reference evidence="4 5" key="1">
    <citation type="submission" date="2020-08" db="EMBL/GenBank/DDBJ databases">
        <title>Genomic Encyclopedia of Type Strains, Phase IV (KMG-IV): sequencing the most valuable type-strain genomes for metagenomic binning, comparative biology and taxonomic classification.</title>
        <authorList>
            <person name="Goeker M."/>
        </authorList>
    </citation>
    <scope>NUCLEOTIDE SEQUENCE [LARGE SCALE GENOMIC DNA]</scope>
    <source>
        <strain evidence="4 5">DSM 104969</strain>
    </source>
</reference>
<evidence type="ECO:0000259" key="3">
    <source>
        <dbReference type="Pfam" id="PF16344"/>
    </source>
</evidence>
<dbReference type="RefSeq" id="WP_183305430.1">
    <property type="nucleotide sequence ID" value="NZ_JACIEP010000001.1"/>
</dbReference>
<evidence type="ECO:0000259" key="2">
    <source>
        <dbReference type="Pfam" id="PF04773"/>
    </source>
</evidence>
<feature type="domain" description="Protein FecR C-terminal" evidence="3">
    <location>
        <begin position="261"/>
        <end position="330"/>
    </location>
</feature>
<keyword evidence="1" id="KW-1133">Transmembrane helix</keyword>
<proteinExistence type="predicted"/>